<dbReference type="InterPro" id="IPR035979">
    <property type="entry name" value="RBD_domain_sf"/>
</dbReference>
<evidence type="ECO:0000256" key="4">
    <source>
        <dbReference type="SAM" id="MobiDB-lite"/>
    </source>
</evidence>
<dbReference type="PANTHER" id="PTHR23236">
    <property type="entry name" value="EUKARYOTIC TRANSLATION INITIATION FACTOR 4B/4H"/>
    <property type="match status" value="1"/>
</dbReference>
<dbReference type="InterPro" id="IPR000504">
    <property type="entry name" value="RRM_dom"/>
</dbReference>
<feature type="domain" description="RRM" evidence="5">
    <location>
        <begin position="115"/>
        <end position="191"/>
    </location>
</feature>
<dbReference type="EMBL" id="JAUCMV010000003">
    <property type="protein sequence ID" value="KAK0413140.1"/>
    <property type="molecule type" value="Genomic_DNA"/>
</dbReference>
<keyword evidence="1" id="KW-0677">Repeat</keyword>
<dbReference type="PANTHER" id="PTHR23236:SF119">
    <property type="entry name" value="NUCLEAR RNA-BINDING PROTEIN SART-3"/>
    <property type="match status" value="1"/>
</dbReference>
<comment type="caution">
    <text evidence="6">The sequence shown here is derived from an EMBL/GenBank/DDBJ whole genome shotgun (WGS) entry which is preliminary data.</text>
</comment>
<dbReference type="Gene3D" id="3.30.70.330">
    <property type="match status" value="1"/>
</dbReference>
<organism evidence="6 7">
    <name type="scientific">Steinernema hermaphroditum</name>
    <dbReference type="NCBI Taxonomy" id="289476"/>
    <lineage>
        <taxon>Eukaryota</taxon>
        <taxon>Metazoa</taxon>
        <taxon>Ecdysozoa</taxon>
        <taxon>Nematoda</taxon>
        <taxon>Chromadorea</taxon>
        <taxon>Rhabditida</taxon>
        <taxon>Tylenchina</taxon>
        <taxon>Panagrolaimomorpha</taxon>
        <taxon>Strongyloidoidea</taxon>
        <taxon>Steinernematidae</taxon>
        <taxon>Steinernema</taxon>
    </lineage>
</organism>
<feature type="region of interest" description="Disordered" evidence="4">
    <location>
        <begin position="1"/>
        <end position="54"/>
    </location>
</feature>
<dbReference type="SUPFAM" id="SSF54928">
    <property type="entry name" value="RNA-binding domain, RBD"/>
    <property type="match status" value="1"/>
</dbReference>
<feature type="compositionally biased region" description="Basic and acidic residues" evidence="4">
    <location>
        <begin position="27"/>
        <end position="37"/>
    </location>
</feature>
<dbReference type="GO" id="GO:0003723">
    <property type="term" value="F:RNA binding"/>
    <property type="evidence" value="ECO:0007669"/>
    <property type="project" value="UniProtKB-UniRule"/>
</dbReference>
<dbReference type="CDD" id="cd00590">
    <property type="entry name" value="RRM_SF"/>
    <property type="match status" value="1"/>
</dbReference>
<sequence length="233" mass="26781">MAQRFPEESEELDTSYEEESDSGAEGEVEKDCAETKKALKPVSSESEDYSDEEVHQEMFVPLTPAEVEAARIRREQYVRQPFSVRMAQIRASRELYSSKSQESGRITNPYPTNQRTIYVSNVPFIVKKHVLEQHFAERFGEVDYIRIPDGQRRGAYYAFVIFVHPCSASAAVDAEEEYINGQRIRIEVPKSSALRKTSTLFGAGEGESSRWAPDLRQSIEHSRLMREQEEEWS</sequence>
<feature type="compositionally biased region" description="Acidic residues" evidence="4">
    <location>
        <begin position="8"/>
        <end position="26"/>
    </location>
</feature>
<evidence type="ECO:0000313" key="6">
    <source>
        <dbReference type="EMBL" id="KAK0413140.1"/>
    </source>
</evidence>
<dbReference type="Pfam" id="PF00076">
    <property type="entry name" value="RRM_1"/>
    <property type="match status" value="1"/>
</dbReference>
<proteinExistence type="predicted"/>
<name>A0AA39HW01_9BILA</name>
<evidence type="ECO:0000256" key="3">
    <source>
        <dbReference type="PROSITE-ProRule" id="PRU00176"/>
    </source>
</evidence>
<evidence type="ECO:0000256" key="2">
    <source>
        <dbReference type="ARBA" id="ARBA00022884"/>
    </source>
</evidence>
<protein>
    <recommendedName>
        <fullName evidence="5">RRM domain-containing protein</fullName>
    </recommendedName>
</protein>
<dbReference type="InterPro" id="IPR012677">
    <property type="entry name" value="Nucleotide-bd_a/b_plait_sf"/>
</dbReference>
<dbReference type="SMART" id="SM00360">
    <property type="entry name" value="RRM"/>
    <property type="match status" value="1"/>
</dbReference>
<gene>
    <name evidence="6" type="ORF">QR680_006621</name>
</gene>
<keyword evidence="2 3" id="KW-0694">RNA-binding</keyword>
<evidence type="ECO:0000313" key="7">
    <source>
        <dbReference type="Proteomes" id="UP001175271"/>
    </source>
</evidence>
<dbReference type="Proteomes" id="UP001175271">
    <property type="component" value="Unassembled WGS sequence"/>
</dbReference>
<accession>A0AA39HW01</accession>
<keyword evidence="7" id="KW-1185">Reference proteome</keyword>
<dbReference type="PROSITE" id="PS50102">
    <property type="entry name" value="RRM"/>
    <property type="match status" value="1"/>
</dbReference>
<dbReference type="AlphaFoldDB" id="A0AA39HW01"/>
<evidence type="ECO:0000256" key="1">
    <source>
        <dbReference type="ARBA" id="ARBA00022737"/>
    </source>
</evidence>
<reference evidence="6" key="1">
    <citation type="submission" date="2023-06" db="EMBL/GenBank/DDBJ databases">
        <title>Genomic analysis of the entomopathogenic nematode Steinernema hermaphroditum.</title>
        <authorList>
            <person name="Schwarz E.M."/>
            <person name="Heppert J.K."/>
            <person name="Baniya A."/>
            <person name="Schwartz H.T."/>
            <person name="Tan C.-H."/>
            <person name="Antoshechkin I."/>
            <person name="Sternberg P.W."/>
            <person name="Goodrich-Blair H."/>
            <person name="Dillman A.R."/>
        </authorList>
    </citation>
    <scope>NUCLEOTIDE SEQUENCE</scope>
    <source>
        <strain evidence="6">PS9179</strain>
        <tissue evidence="6">Whole animal</tissue>
    </source>
</reference>
<evidence type="ECO:0000259" key="5">
    <source>
        <dbReference type="PROSITE" id="PS50102"/>
    </source>
</evidence>